<evidence type="ECO:0000313" key="1">
    <source>
        <dbReference type="EMBL" id="GHG01038.1"/>
    </source>
</evidence>
<organism evidence="1 2">
    <name type="scientific">Deinococcus piscis</name>
    <dbReference type="NCBI Taxonomy" id="394230"/>
    <lineage>
        <taxon>Bacteria</taxon>
        <taxon>Thermotogati</taxon>
        <taxon>Deinococcota</taxon>
        <taxon>Deinococci</taxon>
        <taxon>Deinococcales</taxon>
        <taxon>Deinococcaceae</taxon>
        <taxon>Deinococcus</taxon>
    </lineage>
</organism>
<dbReference type="Proteomes" id="UP000632154">
    <property type="component" value="Unassembled WGS sequence"/>
</dbReference>
<protein>
    <submittedName>
        <fullName evidence="1">Uncharacterized protein</fullName>
    </submittedName>
</protein>
<keyword evidence="2" id="KW-1185">Reference proteome</keyword>
<accession>A0ABQ3K9E0</accession>
<gene>
    <name evidence="1" type="ORF">GCM10017783_11550</name>
</gene>
<dbReference type="RefSeq" id="WP_189642727.1">
    <property type="nucleotide sequence ID" value="NZ_BNAL01000011.1"/>
</dbReference>
<proteinExistence type="predicted"/>
<comment type="caution">
    <text evidence="1">The sequence shown here is derived from an EMBL/GenBank/DDBJ whole genome shotgun (WGS) entry which is preliminary data.</text>
</comment>
<sequence length="190" mass="18947">MKHFVFPTAQQADAFANELKTQGLVREDHRQHAYTQGQTEGFAGRTTGTQYSTDHYTAGTYDADRDGSTVGDEALKGTAVGAATGAAAGLAGAALAGATAATVATGGLAAPLIGLTLLGSGVGAAVGAAGEAAREADDAAYHDTYETPDTHYSTLSETYQGGGRAVAVDDNVDGAAVMAAAEKHGGRLVG</sequence>
<name>A0ABQ3K9E0_9DEIO</name>
<reference evidence="2" key="1">
    <citation type="journal article" date="2019" name="Int. J. Syst. Evol. Microbiol.">
        <title>The Global Catalogue of Microorganisms (GCM) 10K type strain sequencing project: providing services to taxonomists for standard genome sequencing and annotation.</title>
        <authorList>
            <consortium name="The Broad Institute Genomics Platform"/>
            <consortium name="The Broad Institute Genome Sequencing Center for Infectious Disease"/>
            <person name="Wu L."/>
            <person name="Ma J."/>
        </authorList>
    </citation>
    <scope>NUCLEOTIDE SEQUENCE [LARGE SCALE GENOMIC DNA]</scope>
    <source>
        <strain evidence="2">CGMCC 1.18439</strain>
    </source>
</reference>
<dbReference type="EMBL" id="BNAL01000011">
    <property type="protein sequence ID" value="GHG01038.1"/>
    <property type="molecule type" value="Genomic_DNA"/>
</dbReference>
<evidence type="ECO:0000313" key="2">
    <source>
        <dbReference type="Proteomes" id="UP000632154"/>
    </source>
</evidence>